<dbReference type="OrthoDB" id="7699036at2759"/>
<feature type="region of interest" description="Disordered" evidence="1">
    <location>
        <begin position="18"/>
        <end position="58"/>
    </location>
</feature>
<sequence>MIDRQVETWCVQTMTVQELKPRGGSEGPNNGSGDILSPPEVLENDKDSFRDAYPPQDSENLLGRVLAGKNNTN</sequence>
<evidence type="ECO:0000256" key="1">
    <source>
        <dbReference type="SAM" id="MobiDB-lite"/>
    </source>
</evidence>
<evidence type="ECO:0000313" key="2">
    <source>
        <dbReference type="EMBL" id="CAG5074059.1"/>
    </source>
</evidence>
<organism evidence="2 3">
    <name type="scientific">Cotesia congregata</name>
    <name type="common">Parasitoid wasp</name>
    <name type="synonym">Apanteles congregatus</name>
    <dbReference type="NCBI Taxonomy" id="51543"/>
    <lineage>
        <taxon>Eukaryota</taxon>
        <taxon>Metazoa</taxon>
        <taxon>Ecdysozoa</taxon>
        <taxon>Arthropoda</taxon>
        <taxon>Hexapoda</taxon>
        <taxon>Insecta</taxon>
        <taxon>Pterygota</taxon>
        <taxon>Neoptera</taxon>
        <taxon>Endopterygota</taxon>
        <taxon>Hymenoptera</taxon>
        <taxon>Apocrita</taxon>
        <taxon>Ichneumonoidea</taxon>
        <taxon>Braconidae</taxon>
        <taxon>Microgastrinae</taxon>
        <taxon>Cotesia</taxon>
    </lineage>
</organism>
<gene>
    <name evidence="2" type="ORF">HICCMSTLAB_LOCUS831</name>
</gene>
<comment type="caution">
    <text evidence="2">The sequence shown here is derived from an EMBL/GenBank/DDBJ whole genome shotgun (WGS) entry which is preliminary data.</text>
</comment>
<reference evidence="2" key="1">
    <citation type="submission" date="2021-04" db="EMBL/GenBank/DDBJ databases">
        <authorList>
            <person name="Chebbi M.A.C M."/>
        </authorList>
    </citation>
    <scope>NUCLEOTIDE SEQUENCE</scope>
</reference>
<name>A0A8J2H3B1_COTCN</name>
<dbReference type="Proteomes" id="UP000786811">
    <property type="component" value="Unassembled WGS sequence"/>
</dbReference>
<evidence type="ECO:0000313" key="3">
    <source>
        <dbReference type="Proteomes" id="UP000786811"/>
    </source>
</evidence>
<protein>
    <submittedName>
        <fullName evidence="2">Uncharacterized protein</fullName>
    </submittedName>
</protein>
<dbReference type="EMBL" id="CAJNRD030001114">
    <property type="protein sequence ID" value="CAG5074059.1"/>
    <property type="molecule type" value="Genomic_DNA"/>
</dbReference>
<accession>A0A8J2H3B1</accession>
<dbReference type="AlphaFoldDB" id="A0A8J2H3B1"/>
<proteinExistence type="predicted"/>
<keyword evidence="3" id="KW-1185">Reference proteome</keyword>